<dbReference type="EMBL" id="JH971394">
    <property type="protein sequence ID" value="EKM77718.1"/>
    <property type="molecule type" value="Genomic_DNA"/>
</dbReference>
<dbReference type="InParanoid" id="K5X3H7"/>
<evidence type="ECO:0000256" key="1">
    <source>
        <dbReference type="SAM" id="MobiDB-lite"/>
    </source>
</evidence>
<name>K5X3H7_AGABU</name>
<keyword evidence="3" id="KW-1185">Reference proteome</keyword>
<dbReference type="KEGG" id="abp:AGABI1DRAFT130001"/>
<evidence type="ECO:0000313" key="2">
    <source>
        <dbReference type="EMBL" id="EKM77718.1"/>
    </source>
</evidence>
<protein>
    <submittedName>
        <fullName evidence="2">Uncharacterized protein</fullName>
    </submittedName>
</protein>
<organism evidence="2 3">
    <name type="scientific">Agaricus bisporus var. burnettii (strain JB137-S8 / ATCC MYA-4627 / FGSC 10392)</name>
    <name type="common">White button mushroom</name>
    <dbReference type="NCBI Taxonomy" id="597362"/>
    <lineage>
        <taxon>Eukaryota</taxon>
        <taxon>Fungi</taxon>
        <taxon>Dikarya</taxon>
        <taxon>Basidiomycota</taxon>
        <taxon>Agaricomycotina</taxon>
        <taxon>Agaricomycetes</taxon>
        <taxon>Agaricomycetidae</taxon>
        <taxon>Agaricales</taxon>
        <taxon>Agaricineae</taxon>
        <taxon>Agaricaceae</taxon>
        <taxon>Agaricus</taxon>
    </lineage>
</organism>
<gene>
    <name evidence="2" type="ORF">AGABI1DRAFT_130001</name>
</gene>
<dbReference type="AlphaFoldDB" id="K5X3H7"/>
<sequence>MAFMEPLPLPPAKKRKGKKEKAVDVPTDHGLVNEFILDDRLCVLPRDLRLMGPYVTQIAFNPIAQYSPDSH</sequence>
<dbReference type="RefSeq" id="XP_007331581.1">
    <property type="nucleotide sequence ID" value="XM_007331519.1"/>
</dbReference>
<dbReference type="HOGENOM" id="CLU_2739428_0_0_1"/>
<proteinExistence type="predicted"/>
<feature type="region of interest" description="Disordered" evidence="1">
    <location>
        <begin position="1"/>
        <end position="24"/>
    </location>
</feature>
<reference evidence="3" key="1">
    <citation type="journal article" date="2012" name="Proc. Natl. Acad. Sci. U.S.A.">
        <title>Genome sequence of the button mushroom Agaricus bisporus reveals mechanisms governing adaptation to a humic-rich ecological niche.</title>
        <authorList>
            <person name="Morin E."/>
            <person name="Kohler A."/>
            <person name="Baker A.R."/>
            <person name="Foulongne-Oriol M."/>
            <person name="Lombard V."/>
            <person name="Nagy L.G."/>
            <person name="Ohm R.A."/>
            <person name="Patyshakuliyeva A."/>
            <person name="Brun A."/>
            <person name="Aerts A.L."/>
            <person name="Bailey A.M."/>
            <person name="Billette C."/>
            <person name="Coutinho P.M."/>
            <person name="Deakin G."/>
            <person name="Doddapaneni H."/>
            <person name="Floudas D."/>
            <person name="Grimwood J."/>
            <person name="Hilden K."/>
            <person name="Kuees U."/>
            <person name="LaButti K.M."/>
            <person name="Lapidus A."/>
            <person name="Lindquist E.A."/>
            <person name="Lucas S.M."/>
            <person name="Murat C."/>
            <person name="Riley R.W."/>
            <person name="Salamov A.A."/>
            <person name="Schmutz J."/>
            <person name="Subramanian V."/>
            <person name="Woesten H.A.B."/>
            <person name="Xu J."/>
            <person name="Eastwood D.C."/>
            <person name="Foster G.D."/>
            <person name="Sonnenberg A.S."/>
            <person name="Cullen D."/>
            <person name="de Vries R.P."/>
            <person name="Lundell T."/>
            <person name="Hibbett D.S."/>
            <person name="Henrissat B."/>
            <person name="Burton K.S."/>
            <person name="Kerrigan R.W."/>
            <person name="Challen M.P."/>
            <person name="Grigoriev I.V."/>
            <person name="Martin F."/>
        </authorList>
    </citation>
    <scope>NUCLEOTIDE SEQUENCE [LARGE SCALE GENOMIC DNA]</scope>
    <source>
        <strain evidence="3">JB137-S8 / ATCC MYA-4627 / FGSC 10392</strain>
    </source>
</reference>
<dbReference type="GeneID" id="18827128"/>
<evidence type="ECO:0000313" key="3">
    <source>
        <dbReference type="Proteomes" id="UP000008493"/>
    </source>
</evidence>
<dbReference type="Proteomes" id="UP000008493">
    <property type="component" value="Unassembled WGS sequence"/>
</dbReference>
<accession>K5X3H7</accession>